<dbReference type="Proteomes" id="UP001215280">
    <property type="component" value="Unassembled WGS sequence"/>
</dbReference>
<dbReference type="EMBL" id="JARJLG010000036">
    <property type="protein sequence ID" value="KAJ7764973.1"/>
    <property type="molecule type" value="Genomic_DNA"/>
</dbReference>
<dbReference type="GO" id="GO:0032979">
    <property type="term" value="P:protein insertion into mitochondrial inner membrane from matrix"/>
    <property type="evidence" value="ECO:0007669"/>
    <property type="project" value="TreeGrafter"/>
</dbReference>
<dbReference type="InterPro" id="IPR001708">
    <property type="entry name" value="YidC/ALB3/OXA1/COX18"/>
</dbReference>
<dbReference type="PANTHER" id="PTHR12428:SF65">
    <property type="entry name" value="CYTOCHROME C OXIDASE ASSEMBLY PROTEIN COX18, MITOCHONDRIAL"/>
    <property type="match status" value="1"/>
</dbReference>
<name>A0AAD7JHN3_9AGAR</name>
<dbReference type="InterPro" id="IPR028055">
    <property type="entry name" value="YidC/Oxa/ALB_C"/>
</dbReference>
<dbReference type="GO" id="GO:0033617">
    <property type="term" value="P:mitochondrial respiratory chain complex IV assembly"/>
    <property type="evidence" value="ECO:0007669"/>
    <property type="project" value="TreeGrafter"/>
</dbReference>
<reference evidence="10" key="1">
    <citation type="submission" date="2023-03" db="EMBL/GenBank/DDBJ databases">
        <title>Massive genome expansion in bonnet fungi (Mycena s.s.) driven by repeated elements and novel gene families across ecological guilds.</title>
        <authorList>
            <consortium name="Lawrence Berkeley National Laboratory"/>
            <person name="Harder C.B."/>
            <person name="Miyauchi S."/>
            <person name="Viragh M."/>
            <person name="Kuo A."/>
            <person name="Thoen E."/>
            <person name="Andreopoulos B."/>
            <person name="Lu D."/>
            <person name="Skrede I."/>
            <person name="Drula E."/>
            <person name="Henrissat B."/>
            <person name="Morin E."/>
            <person name="Kohler A."/>
            <person name="Barry K."/>
            <person name="LaButti K."/>
            <person name="Morin E."/>
            <person name="Salamov A."/>
            <person name="Lipzen A."/>
            <person name="Mereny Z."/>
            <person name="Hegedus B."/>
            <person name="Baldrian P."/>
            <person name="Stursova M."/>
            <person name="Weitz H."/>
            <person name="Taylor A."/>
            <person name="Grigoriev I.V."/>
            <person name="Nagy L.G."/>
            <person name="Martin F."/>
            <person name="Kauserud H."/>
        </authorList>
    </citation>
    <scope>NUCLEOTIDE SEQUENCE</scope>
    <source>
        <strain evidence="10">CBHHK188m</strain>
    </source>
</reference>
<keyword evidence="4 8" id="KW-1133">Transmembrane helix</keyword>
<evidence type="ECO:0000256" key="8">
    <source>
        <dbReference type="SAM" id="Phobius"/>
    </source>
</evidence>
<keyword evidence="3 6" id="KW-0812">Transmembrane</keyword>
<evidence type="ECO:0000256" key="4">
    <source>
        <dbReference type="ARBA" id="ARBA00022989"/>
    </source>
</evidence>
<proteinExistence type="inferred from homology"/>
<protein>
    <submittedName>
        <fullName evidence="10">60Kd inner membrane protein-domain-containing protein</fullName>
    </submittedName>
</protein>
<evidence type="ECO:0000256" key="1">
    <source>
        <dbReference type="ARBA" id="ARBA00004141"/>
    </source>
</evidence>
<gene>
    <name evidence="10" type="ORF">DFH07DRAFT_737873</name>
</gene>
<sequence length="327" mass="36280">MLARSGLLPRRIPRCAYPRQPSNKRFFIQSLCDGFLDLAVALPFPPSVPAYSATIILVTVASRLVIFPVALWGRNGMRRMDDVVVPELERLKPIISREIMADLKRKGLATSASGAVTLQRIHQARTKEKLQVEIKRLLTEHKCHPILSMVVSPATQLPVFIVMTTVFSRLAQDPTPFDSEAFFTLTTLNHADPTWTIPIILGMVTMANVESNHWFLSSVQKDRLAQQGEKRAAVRSLLREGLNGLSLVRIIWAAYNPGSVALYWTTSAICGLIQTWVLDRLPAKNAPFVAIAGPKPSTPPLVSSTQKSLAPAAREGPAKKYKKKRSW</sequence>
<evidence type="ECO:0000256" key="3">
    <source>
        <dbReference type="ARBA" id="ARBA00022692"/>
    </source>
</evidence>
<feature type="transmembrane region" description="Helical" evidence="8">
    <location>
        <begin position="195"/>
        <end position="216"/>
    </location>
</feature>
<comment type="similarity">
    <text evidence="2 6">Belongs to the OXA1/ALB3/YidC family.</text>
</comment>
<dbReference type="AlphaFoldDB" id="A0AAD7JHN3"/>
<dbReference type="GO" id="GO:0032977">
    <property type="term" value="F:membrane insertase activity"/>
    <property type="evidence" value="ECO:0007669"/>
    <property type="project" value="InterPro"/>
</dbReference>
<feature type="region of interest" description="Disordered" evidence="7">
    <location>
        <begin position="294"/>
        <end position="327"/>
    </location>
</feature>
<evidence type="ECO:0000256" key="5">
    <source>
        <dbReference type="ARBA" id="ARBA00023136"/>
    </source>
</evidence>
<evidence type="ECO:0000256" key="2">
    <source>
        <dbReference type="ARBA" id="ARBA00009877"/>
    </source>
</evidence>
<evidence type="ECO:0000256" key="7">
    <source>
        <dbReference type="SAM" id="MobiDB-lite"/>
    </source>
</evidence>
<comment type="subcellular location">
    <subcellularLocation>
        <location evidence="1 6">Membrane</location>
        <topology evidence="1 6">Multi-pass membrane protein</topology>
    </subcellularLocation>
</comment>
<keyword evidence="11" id="KW-1185">Reference proteome</keyword>
<evidence type="ECO:0000313" key="10">
    <source>
        <dbReference type="EMBL" id="KAJ7764973.1"/>
    </source>
</evidence>
<feature type="transmembrane region" description="Helical" evidence="8">
    <location>
        <begin position="146"/>
        <end position="167"/>
    </location>
</feature>
<evidence type="ECO:0000259" key="9">
    <source>
        <dbReference type="Pfam" id="PF02096"/>
    </source>
</evidence>
<comment type="caution">
    <text evidence="10">The sequence shown here is derived from an EMBL/GenBank/DDBJ whole genome shotgun (WGS) entry which is preliminary data.</text>
</comment>
<feature type="domain" description="Membrane insertase YidC/Oxa/ALB C-terminal" evidence="9">
    <location>
        <begin position="125"/>
        <end position="279"/>
    </location>
</feature>
<evidence type="ECO:0000313" key="11">
    <source>
        <dbReference type="Proteomes" id="UP001215280"/>
    </source>
</evidence>
<dbReference type="Pfam" id="PF02096">
    <property type="entry name" value="60KD_IMP"/>
    <property type="match status" value="1"/>
</dbReference>
<feature type="transmembrane region" description="Helical" evidence="8">
    <location>
        <begin position="50"/>
        <end position="72"/>
    </location>
</feature>
<accession>A0AAD7JHN3</accession>
<evidence type="ECO:0000256" key="6">
    <source>
        <dbReference type="RuleBase" id="RU003945"/>
    </source>
</evidence>
<dbReference type="PANTHER" id="PTHR12428">
    <property type="entry name" value="OXA1"/>
    <property type="match status" value="1"/>
</dbReference>
<dbReference type="GO" id="GO:0005743">
    <property type="term" value="C:mitochondrial inner membrane"/>
    <property type="evidence" value="ECO:0007669"/>
    <property type="project" value="TreeGrafter"/>
</dbReference>
<organism evidence="10 11">
    <name type="scientific">Mycena maculata</name>
    <dbReference type="NCBI Taxonomy" id="230809"/>
    <lineage>
        <taxon>Eukaryota</taxon>
        <taxon>Fungi</taxon>
        <taxon>Dikarya</taxon>
        <taxon>Basidiomycota</taxon>
        <taxon>Agaricomycotina</taxon>
        <taxon>Agaricomycetes</taxon>
        <taxon>Agaricomycetidae</taxon>
        <taxon>Agaricales</taxon>
        <taxon>Marasmiineae</taxon>
        <taxon>Mycenaceae</taxon>
        <taxon>Mycena</taxon>
    </lineage>
</organism>
<keyword evidence="5 8" id="KW-0472">Membrane</keyword>